<dbReference type="AlphaFoldDB" id="A0A7J8YPK1"/>
<feature type="non-terminal residue" evidence="1">
    <location>
        <position position="1"/>
    </location>
</feature>
<accession>A0A7J8YPK1</accession>
<evidence type="ECO:0000313" key="1">
    <source>
        <dbReference type="EMBL" id="MBA0701457.1"/>
    </source>
</evidence>
<proteinExistence type="predicted"/>
<evidence type="ECO:0000313" key="2">
    <source>
        <dbReference type="Proteomes" id="UP000593577"/>
    </source>
</evidence>
<organism evidence="1 2">
    <name type="scientific">Gossypium aridum</name>
    <name type="common">American cotton</name>
    <name type="synonym">Erioxylum aridum</name>
    <dbReference type="NCBI Taxonomy" id="34290"/>
    <lineage>
        <taxon>Eukaryota</taxon>
        <taxon>Viridiplantae</taxon>
        <taxon>Streptophyta</taxon>
        <taxon>Embryophyta</taxon>
        <taxon>Tracheophyta</taxon>
        <taxon>Spermatophyta</taxon>
        <taxon>Magnoliopsida</taxon>
        <taxon>eudicotyledons</taxon>
        <taxon>Gunneridae</taxon>
        <taxon>Pentapetalae</taxon>
        <taxon>rosids</taxon>
        <taxon>malvids</taxon>
        <taxon>Malvales</taxon>
        <taxon>Malvaceae</taxon>
        <taxon>Malvoideae</taxon>
        <taxon>Gossypium</taxon>
    </lineage>
</organism>
<sequence length="58" mass="6538">IGRSNQGIGRDLRLKLPYTLECVLPIEVRVVSVEPRVVSVELPILLIKFCSLFKVFPS</sequence>
<reference evidence="1 2" key="1">
    <citation type="journal article" date="2019" name="Genome Biol. Evol.">
        <title>Insights into the evolution of the New World diploid cottons (Gossypium, subgenus Houzingenia) based on genome sequencing.</title>
        <authorList>
            <person name="Grover C.E."/>
            <person name="Arick M.A. 2nd"/>
            <person name="Thrash A."/>
            <person name="Conover J.L."/>
            <person name="Sanders W.S."/>
            <person name="Peterson D.G."/>
            <person name="Frelichowski J.E."/>
            <person name="Scheffler J.A."/>
            <person name="Scheffler B.E."/>
            <person name="Wendel J.F."/>
        </authorList>
    </citation>
    <scope>NUCLEOTIDE SEQUENCE [LARGE SCALE GENOMIC DNA]</scope>
    <source>
        <strain evidence="1">185</strain>
        <tissue evidence="1">Leaf</tissue>
    </source>
</reference>
<comment type="caution">
    <text evidence="1">The sequence shown here is derived from an EMBL/GenBank/DDBJ whole genome shotgun (WGS) entry which is preliminary data.</text>
</comment>
<keyword evidence="2" id="KW-1185">Reference proteome</keyword>
<gene>
    <name evidence="1" type="ORF">Goari_022166</name>
</gene>
<dbReference type="Proteomes" id="UP000593577">
    <property type="component" value="Unassembled WGS sequence"/>
</dbReference>
<protein>
    <submittedName>
        <fullName evidence="1">Uncharacterized protein</fullName>
    </submittedName>
</protein>
<name>A0A7J8YPK1_GOSAI</name>
<dbReference type="EMBL" id="JABFAA010271752">
    <property type="protein sequence ID" value="MBA0701457.1"/>
    <property type="molecule type" value="Genomic_DNA"/>
</dbReference>